<feature type="domain" description="FAD-binding FR-type" evidence="4">
    <location>
        <begin position="22"/>
        <end position="123"/>
    </location>
</feature>
<sequence>MREPAVSTDDSFASTASGVGATTWTTGRIITKDFPAPHLVRLRMHVEDRQRHWPGQHYLIRLRAPDDYTAQRSYSVASDDSDPLVEFLVERLPGGEVSEFLADVAEVGDVLELRGPIGRWFRWDTYTPALCLVGGTGVVPAVSMTRAARHHGRADLLRVVAVARTPDDLPYAEELAQAGASIVHTRESSTARPPGALTAAELAPLLEGVELAYVCGSARFAGFAEDLLVESGLDPEAIRVERFGVTG</sequence>
<dbReference type="InterPro" id="IPR050415">
    <property type="entry name" value="MRET"/>
</dbReference>
<dbReference type="EMBL" id="PJBV01000016">
    <property type="protein sequence ID" value="PKH40907.1"/>
    <property type="molecule type" value="Genomic_DNA"/>
</dbReference>
<dbReference type="OrthoDB" id="5179582at2"/>
<accession>A0A1I1AV25</accession>
<comment type="cofactor">
    <cofactor evidence="1">
        <name>FAD</name>
        <dbReference type="ChEBI" id="CHEBI:57692"/>
    </cofactor>
</comment>
<dbReference type="InterPro" id="IPR008333">
    <property type="entry name" value="Cbr1-like_FAD-bd_dom"/>
</dbReference>
<evidence type="ECO:0000313" key="5">
    <source>
        <dbReference type="EMBL" id="PKH40907.1"/>
    </source>
</evidence>
<dbReference type="Proteomes" id="UP000233565">
    <property type="component" value="Unassembled WGS sequence"/>
</dbReference>
<gene>
    <name evidence="5" type="ORF">CXG46_10600</name>
    <name evidence="6" type="ORF">SAMN05192575_11128</name>
</gene>
<evidence type="ECO:0000256" key="3">
    <source>
        <dbReference type="ARBA" id="ARBA00023014"/>
    </source>
</evidence>
<evidence type="ECO:0000313" key="6">
    <source>
        <dbReference type="EMBL" id="SFB41891.1"/>
    </source>
</evidence>
<dbReference type="Pfam" id="PF00970">
    <property type="entry name" value="FAD_binding_6"/>
    <property type="match status" value="1"/>
</dbReference>
<dbReference type="PROSITE" id="PS51384">
    <property type="entry name" value="FAD_FR"/>
    <property type="match status" value="1"/>
</dbReference>
<proteinExistence type="predicted"/>
<dbReference type="Proteomes" id="UP000199113">
    <property type="component" value="Unassembled WGS sequence"/>
</dbReference>
<keyword evidence="2" id="KW-0408">Iron</keyword>
<reference evidence="5 8" key="2">
    <citation type="submission" date="2017-12" db="EMBL/GenBank/DDBJ databases">
        <title>Pharmacopeia of the Arctic Ocean.</title>
        <authorList>
            <person name="Collins E."/>
            <person name="Ducluzeau A.-L."/>
        </authorList>
    </citation>
    <scope>NUCLEOTIDE SEQUENCE [LARGE SCALE GENOMIC DNA]</scope>
    <source>
        <strain evidence="5 8">DSM 23325</strain>
    </source>
</reference>
<dbReference type="InterPro" id="IPR017938">
    <property type="entry name" value="Riboflavin_synthase-like_b-brl"/>
</dbReference>
<dbReference type="InterPro" id="IPR039261">
    <property type="entry name" value="FNR_nucleotide-bd"/>
</dbReference>
<dbReference type="GO" id="GO:0051537">
    <property type="term" value="F:2 iron, 2 sulfur cluster binding"/>
    <property type="evidence" value="ECO:0007669"/>
    <property type="project" value="UniProtKB-KW"/>
</dbReference>
<dbReference type="InterPro" id="IPR017927">
    <property type="entry name" value="FAD-bd_FR_type"/>
</dbReference>
<evidence type="ECO:0000313" key="8">
    <source>
        <dbReference type="Proteomes" id="UP000233565"/>
    </source>
</evidence>
<evidence type="ECO:0000256" key="2">
    <source>
        <dbReference type="ARBA" id="ARBA00022714"/>
    </source>
</evidence>
<dbReference type="GO" id="GO:0016491">
    <property type="term" value="F:oxidoreductase activity"/>
    <property type="evidence" value="ECO:0007669"/>
    <property type="project" value="InterPro"/>
</dbReference>
<dbReference type="PANTHER" id="PTHR47354:SF5">
    <property type="entry name" value="PROTEIN RFBI"/>
    <property type="match status" value="1"/>
</dbReference>
<reference evidence="6" key="1">
    <citation type="submission" date="2016-10" db="EMBL/GenBank/DDBJ databases">
        <authorList>
            <person name="de Groot N.N."/>
        </authorList>
    </citation>
    <scope>NUCLEOTIDE SEQUENCE [LARGE SCALE GENOMIC DNA]</scope>
    <source>
        <strain evidence="6">CGMCC 1.10697</strain>
    </source>
</reference>
<dbReference type="STRING" id="748909.SAMN05192575_11128"/>
<evidence type="ECO:0000256" key="1">
    <source>
        <dbReference type="ARBA" id="ARBA00001974"/>
    </source>
</evidence>
<keyword evidence="3" id="KW-0411">Iron-sulfur</keyword>
<keyword evidence="2" id="KW-0479">Metal-binding</keyword>
<protein>
    <submittedName>
        <fullName evidence="6">Ferredoxin-NADP reductase</fullName>
    </submittedName>
    <submittedName>
        <fullName evidence="5">Oxidoreductase</fullName>
    </submittedName>
</protein>
<dbReference type="SUPFAM" id="SSF63380">
    <property type="entry name" value="Riboflavin synthase domain-like"/>
    <property type="match status" value="1"/>
</dbReference>
<evidence type="ECO:0000313" key="7">
    <source>
        <dbReference type="Proteomes" id="UP000199113"/>
    </source>
</evidence>
<evidence type="ECO:0000259" key="4">
    <source>
        <dbReference type="PROSITE" id="PS51384"/>
    </source>
</evidence>
<keyword evidence="2" id="KW-0001">2Fe-2S</keyword>
<dbReference type="Gene3D" id="2.40.30.10">
    <property type="entry name" value="Translation factors"/>
    <property type="match status" value="1"/>
</dbReference>
<dbReference type="Gene3D" id="3.40.50.80">
    <property type="entry name" value="Nucleotide-binding domain of ferredoxin-NADP reductase (FNR) module"/>
    <property type="match status" value="1"/>
</dbReference>
<dbReference type="SUPFAM" id="SSF52343">
    <property type="entry name" value="Ferredoxin reductase-like, C-terminal NADP-linked domain"/>
    <property type="match status" value="1"/>
</dbReference>
<dbReference type="AlphaFoldDB" id="A0A1I1AV25"/>
<dbReference type="PANTHER" id="PTHR47354">
    <property type="entry name" value="NADH OXIDOREDUCTASE HCR"/>
    <property type="match status" value="1"/>
</dbReference>
<dbReference type="EMBL" id="FOKC01000011">
    <property type="protein sequence ID" value="SFB41891.1"/>
    <property type="molecule type" value="Genomic_DNA"/>
</dbReference>
<dbReference type="PRINTS" id="PR00406">
    <property type="entry name" value="CYTB5RDTASE"/>
</dbReference>
<organism evidence="6 7">
    <name type="scientific">Nocardioides alpinus</name>
    <dbReference type="NCBI Taxonomy" id="748909"/>
    <lineage>
        <taxon>Bacteria</taxon>
        <taxon>Bacillati</taxon>
        <taxon>Actinomycetota</taxon>
        <taxon>Actinomycetes</taxon>
        <taxon>Propionibacteriales</taxon>
        <taxon>Nocardioidaceae</taxon>
        <taxon>Nocardioides</taxon>
    </lineage>
</organism>
<name>A0A1I1AV25_9ACTN</name>
<keyword evidence="8" id="KW-1185">Reference proteome</keyword>